<dbReference type="Proteomes" id="UP000314294">
    <property type="component" value="Unassembled WGS sequence"/>
</dbReference>
<sequence length="151" mass="16181">MLGACFRRSLLRIWDLMVSSLSTLLCSLQTQAEHSWEPASSSSRDSPASVGVSLAEGSSRLGSSLPDCPREMSTIKHTMNMSPSTHHSLICINNSCACGTKTFLPERKPISESEVTVSGAAGHCDRQSNLLTLSICPTKSCKDLKPATVLI</sequence>
<reference evidence="2 3" key="1">
    <citation type="submission" date="2019-03" db="EMBL/GenBank/DDBJ databases">
        <title>First draft genome of Liparis tanakae, snailfish: a comprehensive survey of snailfish specific genes.</title>
        <authorList>
            <person name="Kim W."/>
            <person name="Song I."/>
            <person name="Jeong J.-H."/>
            <person name="Kim D."/>
            <person name="Kim S."/>
            <person name="Ryu S."/>
            <person name="Song J.Y."/>
            <person name="Lee S.K."/>
        </authorList>
    </citation>
    <scope>NUCLEOTIDE SEQUENCE [LARGE SCALE GENOMIC DNA]</scope>
    <source>
        <tissue evidence="2">Muscle</tissue>
    </source>
</reference>
<evidence type="ECO:0000313" key="3">
    <source>
        <dbReference type="Proteomes" id="UP000314294"/>
    </source>
</evidence>
<protein>
    <recommendedName>
        <fullName evidence="4">Secreted protein</fullName>
    </recommendedName>
</protein>
<dbReference type="EMBL" id="SRLO01000047">
    <property type="protein sequence ID" value="TNN81285.1"/>
    <property type="molecule type" value="Genomic_DNA"/>
</dbReference>
<accession>A0A4Z2ITR6</accession>
<feature type="chain" id="PRO_5021254346" description="Secreted protein" evidence="1">
    <location>
        <begin position="33"/>
        <end position="151"/>
    </location>
</feature>
<comment type="caution">
    <text evidence="2">The sequence shown here is derived from an EMBL/GenBank/DDBJ whole genome shotgun (WGS) entry which is preliminary data.</text>
</comment>
<keyword evidence="3" id="KW-1185">Reference proteome</keyword>
<evidence type="ECO:0000313" key="2">
    <source>
        <dbReference type="EMBL" id="TNN81285.1"/>
    </source>
</evidence>
<keyword evidence="1" id="KW-0732">Signal</keyword>
<organism evidence="2 3">
    <name type="scientific">Liparis tanakae</name>
    <name type="common">Tanaka's snailfish</name>
    <dbReference type="NCBI Taxonomy" id="230148"/>
    <lineage>
        <taxon>Eukaryota</taxon>
        <taxon>Metazoa</taxon>
        <taxon>Chordata</taxon>
        <taxon>Craniata</taxon>
        <taxon>Vertebrata</taxon>
        <taxon>Euteleostomi</taxon>
        <taxon>Actinopterygii</taxon>
        <taxon>Neopterygii</taxon>
        <taxon>Teleostei</taxon>
        <taxon>Neoteleostei</taxon>
        <taxon>Acanthomorphata</taxon>
        <taxon>Eupercaria</taxon>
        <taxon>Perciformes</taxon>
        <taxon>Cottioidei</taxon>
        <taxon>Cottales</taxon>
        <taxon>Liparidae</taxon>
        <taxon>Liparis</taxon>
    </lineage>
</organism>
<evidence type="ECO:0008006" key="4">
    <source>
        <dbReference type="Google" id="ProtNLM"/>
    </source>
</evidence>
<gene>
    <name evidence="2" type="ORF">EYF80_008345</name>
</gene>
<evidence type="ECO:0000256" key="1">
    <source>
        <dbReference type="SAM" id="SignalP"/>
    </source>
</evidence>
<proteinExistence type="predicted"/>
<dbReference type="AlphaFoldDB" id="A0A4Z2ITR6"/>
<name>A0A4Z2ITR6_9TELE</name>
<feature type="signal peptide" evidence="1">
    <location>
        <begin position="1"/>
        <end position="32"/>
    </location>
</feature>